<keyword evidence="3 9" id="KW-0227">DNA damage</keyword>
<feature type="binding site" evidence="9">
    <location>
        <position position="81"/>
    </location>
    <ligand>
        <name>ATP</name>
        <dbReference type="ChEBI" id="CHEBI:30616"/>
    </ligand>
</feature>
<dbReference type="PANTHER" id="PTHR42848">
    <property type="match status" value="1"/>
</dbReference>
<dbReference type="GO" id="GO:0006281">
    <property type="term" value="P:DNA repair"/>
    <property type="evidence" value="ECO:0007669"/>
    <property type="project" value="UniProtKB-UniRule"/>
</dbReference>
<feature type="binding site" evidence="9">
    <location>
        <position position="330"/>
    </location>
    <ligand>
        <name>DNA</name>
        <dbReference type="ChEBI" id="CHEBI:16991"/>
    </ligand>
</feature>
<proteinExistence type="inferred from homology"/>
<comment type="subunit">
    <text evidence="9">Homohexamer. Forms an RuvA(8)-RuvB(12)-Holliday junction (HJ) complex. HJ DNA is sandwiched between 2 RuvA tetramers; dsDNA enters through RuvA and exits via RuvB. An RuvB hexamer assembles on each DNA strand where it exits the tetramer. Each RuvB hexamer is contacted by two RuvA subunits (via domain III) on 2 adjacent RuvB subunits; this complex drives branch migration. In the full resolvosome a probable DNA-RuvA(4)-RuvB(12)-RuvC(2) complex forms which resolves the HJ.</text>
</comment>
<dbReference type="InterPro" id="IPR036388">
    <property type="entry name" value="WH-like_DNA-bd_sf"/>
</dbReference>
<dbReference type="GO" id="GO:0016887">
    <property type="term" value="F:ATP hydrolysis activity"/>
    <property type="evidence" value="ECO:0007669"/>
    <property type="project" value="RHEA"/>
</dbReference>
<feature type="region of interest" description="Head domain (RuvB-H)" evidence="9">
    <location>
        <begin position="270"/>
        <end position="357"/>
    </location>
</feature>
<dbReference type="SUPFAM" id="SSF46785">
    <property type="entry name" value="Winged helix' DNA-binding domain"/>
    <property type="match status" value="1"/>
</dbReference>
<dbReference type="InterPro" id="IPR036390">
    <property type="entry name" value="WH_DNA-bd_sf"/>
</dbReference>
<dbReference type="Gene3D" id="1.10.8.60">
    <property type="match status" value="1"/>
</dbReference>
<dbReference type="InterPro" id="IPR008823">
    <property type="entry name" value="RuvB_wg_C"/>
</dbReference>
<dbReference type="EC" id="3.6.4.-" evidence="9"/>
<feature type="binding site" evidence="9">
    <location>
        <position position="80"/>
    </location>
    <ligand>
        <name>ATP</name>
        <dbReference type="ChEBI" id="CHEBI:30616"/>
    </ligand>
</feature>
<dbReference type="GO" id="GO:0048476">
    <property type="term" value="C:Holliday junction resolvase complex"/>
    <property type="evidence" value="ECO:0007669"/>
    <property type="project" value="UniProtKB-UniRule"/>
</dbReference>
<keyword evidence="2 9" id="KW-0547">Nucleotide-binding</keyword>
<name>A0A380RX77_FIBSU</name>
<dbReference type="InterPro" id="IPR003593">
    <property type="entry name" value="AAA+_ATPase"/>
</dbReference>
<dbReference type="GO" id="GO:0006310">
    <property type="term" value="P:DNA recombination"/>
    <property type="evidence" value="ECO:0007669"/>
    <property type="project" value="UniProtKB-UniRule"/>
</dbReference>
<dbReference type="GO" id="GO:0005737">
    <property type="term" value="C:cytoplasm"/>
    <property type="evidence" value="ECO:0007669"/>
    <property type="project" value="UniProtKB-SubCell"/>
</dbReference>
<dbReference type="NCBIfam" id="TIGR00635">
    <property type="entry name" value="ruvB"/>
    <property type="match status" value="1"/>
</dbReference>
<reference evidence="12 13" key="1">
    <citation type="submission" date="2017-08" db="EMBL/GenBank/DDBJ databases">
        <authorList>
            <person name="de Groot N.N."/>
        </authorList>
    </citation>
    <scope>NUCLEOTIDE SEQUENCE [LARGE SCALE GENOMIC DNA]</scope>
    <source>
        <strain evidence="12 13">HM2</strain>
    </source>
</reference>
<feature type="domain" description="AAA+ ATPase" evidence="11">
    <location>
        <begin position="66"/>
        <end position="197"/>
    </location>
</feature>
<feature type="binding site" evidence="9">
    <location>
        <position position="186"/>
    </location>
    <ligand>
        <name>ATP</name>
        <dbReference type="ChEBI" id="CHEBI:30616"/>
    </ligand>
</feature>
<evidence type="ECO:0000313" key="13">
    <source>
        <dbReference type="Proteomes" id="UP000255423"/>
    </source>
</evidence>
<keyword evidence="7 9" id="KW-0233">DNA recombination</keyword>
<evidence type="ECO:0000256" key="10">
    <source>
        <dbReference type="SAM" id="MobiDB-lite"/>
    </source>
</evidence>
<dbReference type="Pfam" id="PF05496">
    <property type="entry name" value="RuvB_N"/>
    <property type="match status" value="1"/>
</dbReference>
<keyword evidence="12" id="KW-0347">Helicase</keyword>
<evidence type="ECO:0000313" key="12">
    <source>
        <dbReference type="EMBL" id="SUQ19597.1"/>
    </source>
</evidence>
<gene>
    <name evidence="9" type="primary">ruvB</name>
    <name evidence="12" type="ORF">SAMN05661053_0837</name>
</gene>
<dbReference type="GO" id="GO:0009378">
    <property type="term" value="F:four-way junction helicase activity"/>
    <property type="evidence" value="ECO:0007669"/>
    <property type="project" value="InterPro"/>
</dbReference>
<dbReference type="AlphaFoldDB" id="A0A380RX77"/>
<dbReference type="CDD" id="cd00009">
    <property type="entry name" value="AAA"/>
    <property type="match status" value="1"/>
</dbReference>
<evidence type="ECO:0000256" key="1">
    <source>
        <dbReference type="ARBA" id="ARBA00022490"/>
    </source>
</evidence>
<keyword evidence="6 9" id="KW-0238">DNA-binding</keyword>
<dbReference type="InterPro" id="IPR027417">
    <property type="entry name" value="P-loop_NTPase"/>
</dbReference>
<comment type="subcellular location">
    <subcellularLocation>
        <location evidence="9">Cytoplasm</location>
    </subcellularLocation>
</comment>
<feature type="binding site" evidence="9">
    <location>
        <position position="325"/>
    </location>
    <ligand>
        <name>DNA</name>
        <dbReference type="ChEBI" id="CHEBI:16991"/>
    </ligand>
</feature>
<feature type="binding site" evidence="9">
    <location>
        <position position="233"/>
    </location>
    <ligand>
        <name>ATP</name>
        <dbReference type="ChEBI" id="CHEBI:30616"/>
    </ligand>
</feature>
<evidence type="ECO:0000256" key="2">
    <source>
        <dbReference type="ARBA" id="ARBA00022741"/>
    </source>
</evidence>
<feature type="region of interest" description="Small ATPAse domain (RuvB-S)" evidence="9">
    <location>
        <begin position="197"/>
        <end position="267"/>
    </location>
</feature>
<comment type="caution">
    <text evidence="9">Lacks conserved residue(s) required for the propagation of feature annotation.</text>
</comment>
<feature type="binding site" evidence="9">
    <location>
        <begin position="143"/>
        <end position="145"/>
    </location>
    <ligand>
        <name>ATP</name>
        <dbReference type="ChEBI" id="CHEBI:30616"/>
    </ligand>
</feature>
<comment type="catalytic activity">
    <reaction evidence="9">
        <text>ATP + H2O = ADP + phosphate + H(+)</text>
        <dbReference type="Rhea" id="RHEA:13065"/>
        <dbReference type="ChEBI" id="CHEBI:15377"/>
        <dbReference type="ChEBI" id="CHEBI:15378"/>
        <dbReference type="ChEBI" id="CHEBI:30616"/>
        <dbReference type="ChEBI" id="CHEBI:43474"/>
        <dbReference type="ChEBI" id="CHEBI:456216"/>
    </reaction>
</comment>
<feature type="binding site" evidence="9">
    <location>
        <position position="81"/>
    </location>
    <ligand>
        <name>Mg(2+)</name>
        <dbReference type="ChEBI" id="CHEBI:18420"/>
    </ligand>
</feature>
<evidence type="ECO:0000256" key="3">
    <source>
        <dbReference type="ARBA" id="ARBA00022763"/>
    </source>
</evidence>
<dbReference type="Gene3D" id="1.10.10.10">
    <property type="entry name" value="Winged helix-like DNA-binding domain superfamily/Winged helix DNA-binding domain"/>
    <property type="match status" value="1"/>
</dbReference>
<evidence type="ECO:0000256" key="9">
    <source>
        <dbReference type="HAMAP-Rule" id="MF_00016"/>
    </source>
</evidence>
<dbReference type="GO" id="GO:0005524">
    <property type="term" value="F:ATP binding"/>
    <property type="evidence" value="ECO:0007669"/>
    <property type="project" value="UniProtKB-UniRule"/>
</dbReference>
<dbReference type="Gene3D" id="3.40.50.300">
    <property type="entry name" value="P-loop containing nucleotide triphosphate hydrolases"/>
    <property type="match status" value="1"/>
</dbReference>
<feature type="binding site" evidence="9">
    <location>
        <position position="36"/>
    </location>
    <ligand>
        <name>ATP</name>
        <dbReference type="ChEBI" id="CHEBI:30616"/>
    </ligand>
</feature>
<evidence type="ECO:0000256" key="7">
    <source>
        <dbReference type="ARBA" id="ARBA00023172"/>
    </source>
</evidence>
<comment type="domain">
    <text evidence="9">Has 3 domains, the large (RuvB-L) and small ATPase (RuvB-S) domains and the C-terminal head (RuvB-H) domain. The head domain binds DNA, while the ATPase domains jointly bind ATP, ADP or are empty depending on the state of the subunit in the translocation cycle. During a single DNA translocation step the structure of each domain remains the same, but their relative positions change.</text>
</comment>
<dbReference type="PANTHER" id="PTHR42848:SF1">
    <property type="entry name" value="HOLLIDAY JUNCTION BRANCH MIGRATION COMPLEX SUBUNIT RUVB"/>
    <property type="match status" value="1"/>
</dbReference>
<evidence type="ECO:0000256" key="6">
    <source>
        <dbReference type="ARBA" id="ARBA00023125"/>
    </source>
</evidence>
<feature type="binding site" evidence="9">
    <location>
        <position position="196"/>
    </location>
    <ligand>
        <name>ATP</name>
        <dbReference type="ChEBI" id="CHEBI:30616"/>
    </ligand>
</feature>
<accession>A0A380RX77</accession>
<keyword evidence="4 9" id="KW-0378">Hydrolase</keyword>
<dbReference type="Proteomes" id="UP000255423">
    <property type="component" value="Unassembled WGS sequence"/>
</dbReference>
<feature type="binding site" evidence="9">
    <location>
        <position position="77"/>
    </location>
    <ligand>
        <name>ATP</name>
        <dbReference type="ChEBI" id="CHEBI:30616"/>
    </ligand>
</feature>
<sequence length="357" mass="39601">MTRIDGGRDRKNMEDQRIISPQKCSFDEGDTDRNLRPPSLSEFTGQDDIKESLSIAIEAAKQRGDALDHCLFAGPPGLGKTTLSSIIAKEMGVNIHITSGPVLEKASDLAGLLTSLQENDILFIDEIHRLNRVVEEYLYPAMEDFRLDIMLDSGPAARSVNLPLKHFTLVGATTRSGLLTGPLRDRFGLQYRLELYNEKDIVKILMRSARILGVELSEEAAKILGGRCRGTPRVANRVLRRCRDVAQVRGTGVIDERAALKTLEMLGIDSEGLDPTDRKILAMMIDKFNGGPVGLGTISAAMGEEPDTLEEVYEPYLLQKGLISRTPRGRIATQNAYRMLHKPIPKSMFNEQTELEL</sequence>
<comment type="function">
    <text evidence="9">The RuvA-RuvB-RuvC complex processes Holliday junction (HJ) DNA during genetic recombination and DNA repair, while the RuvA-RuvB complex plays an important role in the rescue of blocked DNA replication forks via replication fork reversal (RFR). RuvA specifically binds to HJ cruciform DNA, conferring on it an open structure. The RuvB hexamer acts as an ATP-dependent pump, pulling dsDNA into and through the RuvAB complex. RuvB forms 2 homohexamers on either side of HJ DNA bound by 1 or 2 RuvA tetramers; 4 subunits per hexamer contact DNA at a time. Coordinated motions by a converter formed by DNA-disengaged RuvB subunits stimulates ATP hydrolysis and nucleotide exchange. Immobilization of the converter enables RuvB to convert the ATP-contained energy into a lever motion, pulling 2 nucleotides of DNA out of the RuvA tetramer per ATP hydrolyzed, thus driving DNA branch migration. The RuvB motors rotate together with the DNA substrate, which together with the progressing nucleotide cycle form the mechanistic basis for DNA recombination by continuous HJ branch migration. Branch migration allows RuvC to scan DNA until it finds its consensus sequence, where it cleaves and resolves cruciform DNA.</text>
</comment>
<dbReference type="SMART" id="SM00382">
    <property type="entry name" value="AAA"/>
    <property type="match status" value="1"/>
</dbReference>
<feature type="binding site" evidence="9">
    <location>
        <position position="35"/>
    </location>
    <ligand>
        <name>ATP</name>
        <dbReference type="ChEBI" id="CHEBI:30616"/>
    </ligand>
</feature>
<keyword evidence="8 9" id="KW-0234">DNA repair</keyword>
<evidence type="ECO:0000256" key="8">
    <source>
        <dbReference type="ARBA" id="ARBA00023204"/>
    </source>
</evidence>
<organism evidence="12 13">
    <name type="scientific">Fibrobacter succinogenes</name>
    <name type="common">Bacteroides succinogenes</name>
    <dbReference type="NCBI Taxonomy" id="833"/>
    <lineage>
        <taxon>Bacteria</taxon>
        <taxon>Pseudomonadati</taxon>
        <taxon>Fibrobacterota</taxon>
        <taxon>Fibrobacteria</taxon>
        <taxon>Fibrobacterales</taxon>
        <taxon>Fibrobacteraceae</taxon>
        <taxon>Fibrobacter</taxon>
    </lineage>
</organism>
<dbReference type="SUPFAM" id="SSF52540">
    <property type="entry name" value="P-loop containing nucleoside triphosphate hydrolases"/>
    <property type="match status" value="1"/>
</dbReference>
<dbReference type="InterPro" id="IPR004605">
    <property type="entry name" value="DNA_helicase_Holl-junc_RuvB"/>
</dbReference>
<dbReference type="GO" id="GO:0000400">
    <property type="term" value="F:four-way junction DNA binding"/>
    <property type="evidence" value="ECO:0007669"/>
    <property type="project" value="UniProtKB-UniRule"/>
</dbReference>
<dbReference type="InterPro" id="IPR041445">
    <property type="entry name" value="AAA_lid_4"/>
</dbReference>
<dbReference type="NCBIfam" id="NF000868">
    <property type="entry name" value="PRK00080.1"/>
    <property type="match status" value="1"/>
</dbReference>
<evidence type="ECO:0000259" key="11">
    <source>
        <dbReference type="SMART" id="SM00382"/>
    </source>
</evidence>
<dbReference type="EMBL" id="UHJL01000001">
    <property type="protein sequence ID" value="SUQ19597.1"/>
    <property type="molecule type" value="Genomic_DNA"/>
</dbReference>
<keyword evidence="5 9" id="KW-0067">ATP-binding</keyword>
<evidence type="ECO:0000256" key="5">
    <source>
        <dbReference type="ARBA" id="ARBA00022840"/>
    </source>
</evidence>
<dbReference type="Pfam" id="PF05491">
    <property type="entry name" value="WHD_RuvB"/>
    <property type="match status" value="1"/>
</dbReference>
<feature type="region of interest" description="Disordered" evidence="10">
    <location>
        <begin position="1"/>
        <end position="39"/>
    </location>
</feature>
<comment type="similarity">
    <text evidence="9">Belongs to the RuvB family.</text>
</comment>
<feature type="binding site" evidence="9">
    <location>
        <position position="82"/>
    </location>
    <ligand>
        <name>ATP</name>
        <dbReference type="ChEBI" id="CHEBI:30616"/>
    </ligand>
</feature>
<keyword evidence="1 9" id="KW-0963">Cytoplasm</keyword>
<dbReference type="HAMAP" id="MF_00016">
    <property type="entry name" value="DNA_HJ_migration_RuvB"/>
    <property type="match status" value="1"/>
</dbReference>
<evidence type="ECO:0000256" key="4">
    <source>
        <dbReference type="ARBA" id="ARBA00022801"/>
    </source>
</evidence>
<protein>
    <recommendedName>
        <fullName evidence="9">Holliday junction branch migration complex subunit RuvB</fullName>
        <ecNumber evidence="9">3.6.4.-</ecNumber>
    </recommendedName>
</protein>
<dbReference type="InterPro" id="IPR008824">
    <property type="entry name" value="RuvB-like_N"/>
</dbReference>
<dbReference type="Pfam" id="PF17864">
    <property type="entry name" value="AAA_lid_4"/>
    <property type="match status" value="1"/>
</dbReference>
<feature type="compositionally biased region" description="Basic and acidic residues" evidence="10">
    <location>
        <begin position="1"/>
        <end position="17"/>
    </location>
</feature>